<evidence type="ECO:0000256" key="1">
    <source>
        <dbReference type="SAM" id="Phobius"/>
    </source>
</evidence>
<evidence type="ECO:0000313" key="2">
    <source>
        <dbReference type="EMBL" id="KGP71435.1"/>
    </source>
</evidence>
<dbReference type="Proteomes" id="UP000030147">
    <property type="component" value="Unassembled WGS sequence"/>
</dbReference>
<evidence type="ECO:0000313" key="3">
    <source>
        <dbReference type="Proteomes" id="UP000030147"/>
    </source>
</evidence>
<feature type="transmembrane region" description="Helical" evidence="1">
    <location>
        <begin position="90"/>
        <end position="112"/>
    </location>
</feature>
<name>A0A0A2TQ67_9BACI</name>
<dbReference type="STRING" id="1385514.N782_08065"/>
<accession>A0A0A2TQ67</accession>
<keyword evidence="1" id="KW-0472">Membrane</keyword>
<sequence length="200" mass="23331">MKEMIGNDTRKPIKIMFIVMVFVSSFILPFVFIIIIQDILFFSKSQWFFNAPFLSYALLIGGMMLLAILLSIDELIKSKRNDRDLKTGPWMIFLSVALSSLCFVLGIFHYYYFDDEGLHYNQVSSLQELDVQWNEIDEVIQVTTRENNMVVYKEHVFITKDGLQLTIPHNYDFMMNRKKIITLAENNGAEVSERFVEPSS</sequence>
<dbReference type="eggNOG" id="ENOG5033FAK">
    <property type="taxonomic scope" value="Bacteria"/>
</dbReference>
<feature type="transmembrane region" description="Helical" evidence="1">
    <location>
        <begin position="47"/>
        <end position="70"/>
    </location>
</feature>
<feature type="transmembrane region" description="Helical" evidence="1">
    <location>
        <begin position="12"/>
        <end position="35"/>
    </location>
</feature>
<comment type="caution">
    <text evidence="2">The sequence shown here is derived from an EMBL/GenBank/DDBJ whole genome shotgun (WGS) entry which is preliminary data.</text>
</comment>
<keyword evidence="1" id="KW-1133">Transmembrane helix</keyword>
<keyword evidence="3" id="KW-1185">Reference proteome</keyword>
<dbReference type="EMBL" id="AVBF01000064">
    <property type="protein sequence ID" value="KGP71435.1"/>
    <property type="molecule type" value="Genomic_DNA"/>
</dbReference>
<gene>
    <name evidence="2" type="ORF">N782_08065</name>
</gene>
<dbReference type="AlphaFoldDB" id="A0A0A2TQ67"/>
<keyword evidence="1" id="KW-0812">Transmembrane</keyword>
<dbReference type="RefSeq" id="WP_036822966.1">
    <property type="nucleotide sequence ID" value="NZ_AVBF01000064.1"/>
</dbReference>
<organism evidence="2 3">
    <name type="scientific">Pontibacillus yanchengensis Y32</name>
    <dbReference type="NCBI Taxonomy" id="1385514"/>
    <lineage>
        <taxon>Bacteria</taxon>
        <taxon>Bacillati</taxon>
        <taxon>Bacillota</taxon>
        <taxon>Bacilli</taxon>
        <taxon>Bacillales</taxon>
        <taxon>Bacillaceae</taxon>
        <taxon>Pontibacillus</taxon>
    </lineage>
</organism>
<dbReference type="OrthoDB" id="2449392at2"/>
<reference evidence="2 3" key="1">
    <citation type="journal article" date="2015" name="Stand. Genomic Sci.">
        <title>High quality draft genome sequence of the moderately halophilic bacterium Pontibacillus yanchengensis Y32(T) and comparison among Pontibacillus genomes.</title>
        <authorList>
            <person name="Huang J."/>
            <person name="Qiao Z.X."/>
            <person name="Tang J.W."/>
            <person name="Wang G."/>
        </authorList>
    </citation>
    <scope>NUCLEOTIDE SEQUENCE [LARGE SCALE GENOMIC DNA]</scope>
    <source>
        <strain evidence="2 3">Y32</strain>
    </source>
</reference>
<proteinExistence type="predicted"/>
<protein>
    <submittedName>
        <fullName evidence="2">Uncharacterized protein</fullName>
    </submittedName>
</protein>